<dbReference type="Proteomes" id="UP000559182">
    <property type="component" value="Unassembled WGS sequence"/>
</dbReference>
<name>A0A839NJT0_9MICO</name>
<proteinExistence type="inferred from homology"/>
<dbReference type="Gene3D" id="3.30.70.1060">
    <property type="entry name" value="Dimeric alpha+beta barrel"/>
    <property type="match status" value="1"/>
</dbReference>
<dbReference type="SUPFAM" id="SSF54909">
    <property type="entry name" value="Dimeric alpha+beta barrel"/>
    <property type="match status" value="1"/>
</dbReference>
<dbReference type="InterPro" id="IPR051807">
    <property type="entry name" value="Sec-metab_biosynth-assoc"/>
</dbReference>
<comment type="similarity">
    <text evidence="1">Belongs to the YciI family.</text>
</comment>
<sequence length="183" mass="19932">MTVDFFCFHRDRAGAGLLRDDLREEHWSYMDRFADRLIARGPTFGADGSVSGSVHIVRVAGPAAARAFALDEPYWQAGVFRDVMLRRWHDLLGRTMWEFPNPRPDAPRFLVIGLGGHRVGQPQDPDAVIACGGLLSDSGGGRLGTAALVQVDDARAARAVLGAGDGAEPEVHRWDFGGRPDPE</sequence>
<gene>
    <name evidence="3" type="ORF">FHU39_004648</name>
</gene>
<feature type="domain" description="YCII-related" evidence="2">
    <location>
        <begin position="5"/>
        <end position="88"/>
    </location>
</feature>
<dbReference type="AlphaFoldDB" id="A0A839NJT0"/>
<comment type="caution">
    <text evidence="3">The sequence shown here is derived from an EMBL/GenBank/DDBJ whole genome shotgun (WGS) entry which is preliminary data.</text>
</comment>
<dbReference type="RefSeq" id="WP_221185846.1">
    <property type="nucleotide sequence ID" value="NZ_JACHVQ010000006.1"/>
</dbReference>
<dbReference type="PANTHER" id="PTHR33606:SF3">
    <property type="entry name" value="PROTEIN YCII"/>
    <property type="match status" value="1"/>
</dbReference>
<evidence type="ECO:0000259" key="2">
    <source>
        <dbReference type="Pfam" id="PF03795"/>
    </source>
</evidence>
<dbReference type="InterPro" id="IPR011008">
    <property type="entry name" value="Dimeric_a/b-barrel"/>
</dbReference>
<dbReference type="InterPro" id="IPR005545">
    <property type="entry name" value="YCII"/>
</dbReference>
<evidence type="ECO:0000256" key="1">
    <source>
        <dbReference type="ARBA" id="ARBA00007689"/>
    </source>
</evidence>
<dbReference type="Pfam" id="PF03795">
    <property type="entry name" value="YCII"/>
    <property type="match status" value="1"/>
</dbReference>
<keyword evidence="4" id="KW-1185">Reference proteome</keyword>
<dbReference type="EMBL" id="JACHVQ010000006">
    <property type="protein sequence ID" value="MBB2894602.1"/>
    <property type="molecule type" value="Genomic_DNA"/>
</dbReference>
<evidence type="ECO:0000313" key="4">
    <source>
        <dbReference type="Proteomes" id="UP000559182"/>
    </source>
</evidence>
<accession>A0A839NJT0</accession>
<dbReference type="PANTHER" id="PTHR33606">
    <property type="entry name" value="PROTEIN YCII"/>
    <property type="match status" value="1"/>
</dbReference>
<evidence type="ECO:0000313" key="3">
    <source>
        <dbReference type="EMBL" id="MBB2894602.1"/>
    </source>
</evidence>
<reference evidence="3 4" key="1">
    <citation type="submission" date="2020-08" db="EMBL/GenBank/DDBJ databases">
        <title>Sequencing the genomes of 1000 actinobacteria strains.</title>
        <authorList>
            <person name="Klenk H.-P."/>
        </authorList>
    </citation>
    <scope>NUCLEOTIDE SEQUENCE [LARGE SCALE GENOMIC DNA]</scope>
    <source>
        <strain evidence="3 4">DSM 105369</strain>
    </source>
</reference>
<protein>
    <recommendedName>
        <fullName evidence="2">YCII-related domain-containing protein</fullName>
    </recommendedName>
</protein>
<organism evidence="3 4">
    <name type="scientific">Flexivirga oryzae</name>
    <dbReference type="NCBI Taxonomy" id="1794944"/>
    <lineage>
        <taxon>Bacteria</taxon>
        <taxon>Bacillati</taxon>
        <taxon>Actinomycetota</taxon>
        <taxon>Actinomycetes</taxon>
        <taxon>Micrococcales</taxon>
        <taxon>Dermacoccaceae</taxon>
        <taxon>Flexivirga</taxon>
    </lineage>
</organism>